<evidence type="ECO:0000313" key="2">
    <source>
        <dbReference type="EMBL" id="VEE04555.1"/>
    </source>
</evidence>
<dbReference type="KEGG" id="cgle:NCTC11432_00125"/>
<name>A0A448AWC7_CHRGE</name>
<proteinExistence type="predicted"/>
<dbReference type="Pfam" id="PF09537">
    <property type="entry name" value="DUF2383"/>
    <property type="match status" value="1"/>
</dbReference>
<dbReference type="AlphaFoldDB" id="A0A448AWC7"/>
<dbReference type="InterPro" id="IPR011971">
    <property type="entry name" value="CHP02284"/>
</dbReference>
<feature type="domain" description="DUF2383" evidence="1">
    <location>
        <begin position="6"/>
        <end position="116"/>
    </location>
</feature>
<dbReference type="RefSeq" id="WP_002980237.1">
    <property type="nucleotide sequence ID" value="NZ_CP031676.1"/>
</dbReference>
<gene>
    <name evidence="2" type="ORF">NCTC11432_00125</name>
</gene>
<dbReference type="EMBL" id="LR134289">
    <property type="protein sequence ID" value="VEE04555.1"/>
    <property type="molecule type" value="Genomic_DNA"/>
</dbReference>
<dbReference type="Proteomes" id="UP000279227">
    <property type="component" value="Chromosome"/>
</dbReference>
<dbReference type="InterPro" id="IPR012347">
    <property type="entry name" value="Ferritin-like"/>
</dbReference>
<dbReference type="InterPro" id="IPR019052">
    <property type="entry name" value="DUF2383"/>
</dbReference>
<sequence length="150" mass="16637">MNNEKTVSVLNDLLNITNDRIQGFSKVEDKVWEQYPLLRADYDKMVSQSYTMKNQLTDLITERGGTPDQSGSAAGAIHRAWIDVKNSFAGDTADATLGNVVYGENAAIDAYQDALDSGDLCPESSRVVLDQLHQLKASHDKFENLEDLKK</sequence>
<organism evidence="2 3">
    <name type="scientific">Chryseobacterium gleum</name>
    <name type="common">Flavobacterium gleum</name>
    <dbReference type="NCBI Taxonomy" id="250"/>
    <lineage>
        <taxon>Bacteria</taxon>
        <taxon>Pseudomonadati</taxon>
        <taxon>Bacteroidota</taxon>
        <taxon>Flavobacteriia</taxon>
        <taxon>Flavobacteriales</taxon>
        <taxon>Weeksellaceae</taxon>
        <taxon>Chryseobacterium group</taxon>
        <taxon>Chryseobacterium</taxon>
    </lineage>
</organism>
<dbReference type="GeneID" id="93022689"/>
<evidence type="ECO:0000259" key="1">
    <source>
        <dbReference type="Pfam" id="PF09537"/>
    </source>
</evidence>
<evidence type="ECO:0000313" key="3">
    <source>
        <dbReference type="Proteomes" id="UP000279227"/>
    </source>
</evidence>
<dbReference type="OrthoDB" id="282393at2"/>
<dbReference type="NCBIfam" id="TIGR02284">
    <property type="entry name" value="PA2169 family four-helix-bundle protein"/>
    <property type="match status" value="1"/>
</dbReference>
<dbReference type="STRING" id="525257.HMPREF0204_14356"/>
<dbReference type="Gene3D" id="1.20.1260.10">
    <property type="match status" value="1"/>
</dbReference>
<reference evidence="2 3" key="1">
    <citation type="submission" date="2018-12" db="EMBL/GenBank/DDBJ databases">
        <authorList>
            <consortium name="Pathogen Informatics"/>
        </authorList>
    </citation>
    <scope>NUCLEOTIDE SEQUENCE [LARGE SCALE GENOMIC DNA]</scope>
    <source>
        <strain evidence="2 3">NCTC11432</strain>
    </source>
</reference>
<accession>A0A448AWC7</accession>
<protein>
    <submittedName>
        <fullName evidence="2">Domain of uncharacterized function (DUF2383)</fullName>
    </submittedName>
</protein>